<feature type="region of interest" description="Disordered" evidence="2">
    <location>
        <begin position="327"/>
        <end position="348"/>
    </location>
</feature>
<evidence type="ECO:0000313" key="5">
    <source>
        <dbReference type="Proteomes" id="UP000318416"/>
    </source>
</evidence>
<dbReference type="GO" id="GO:0009253">
    <property type="term" value="P:peptidoglycan catabolic process"/>
    <property type="evidence" value="ECO:0007669"/>
    <property type="project" value="InterPro"/>
</dbReference>
<dbReference type="InterPro" id="IPR015510">
    <property type="entry name" value="PGRP"/>
</dbReference>
<dbReference type="Gene3D" id="1.10.101.10">
    <property type="entry name" value="PGBD-like superfamily/PGBD"/>
    <property type="match status" value="1"/>
</dbReference>
<dbReference type="EMBL" id="VIVR01000001">
    <property type="protein sequence ID" value="TWE16959.1"/>
    <property type="molecule type" value="Genomic_DNA"/>
</dbReference>
<dbReference type="Proteomes" id="UP000318416">
    <property type="component" value="Unassembled WGS sequence"/>
</dbReference>
<name>A0A561EN13_9ACTN</name>
<dbReference type="InterPro" id="IPR036366">
    <property type="entry name" value="PGBDSf"/>
</dbReference>
<feature type="region of interest" description="Disordered" evidence="2">
    <location>
        <begin position="161"/>
        <end position="183"/>
    </location>
</feature>
<dbReference type="SUPFAM" id="SSF55846">
    <property type="entry name" value="N-acetylmuramoyl-L-alanine amidase-like"/>
    <property type="match status" value="1"/>
</dbReference>
<dbReference type="Gene3D" id="3.40.80.10">
    <property type="entry name" value="Peptidoglycan recognition protein-like"/>
    <property type="match status" value="1"/>
</dbReference>
<evidence type="ECO:0000256" key="1">
    <source>
        <dbReference type="ARBA" id="ARBA00007553"/>
    </source>
</evidence>
<organism evidence="4 5">
    <name type="scientific">Kitasatospora atroaurantiaca</name>
    <dbReference type="NCBI Taxonomy" id="285545"/>
    <lineage>
        <taxon>Bacteria</taxon>
        <taxon>Bacillati</taxon>
        <taxon>Actinomycetota</taxon>
        <taxon>Actinomycetes</taxon>
        <taxon>Kitasatosporales</taxon>
        <taxon>Streptomycetaceae</taxon>
        <taxon>Kitasatospora</taxon>
    </lineage>
</organism>
<dbReference type="AlphaFoldDB" id="A0A561EN13"/>
<dbReference type="PANTHER" id="PTHR11022">
    <property type="entry name" value="PEPTIDOGLYCAN RECOGNITION PROTEIN"/>
    <property type="match status" value="1"/>
</dbReference>
<reference evidence="4 5" key="1">
    <citation type="submission" date="2019-06" db="EMBL/GenBank/DDBJ databases">
        <title>Sequencing the genomes of 1000 actinobacteria strains.</title>
        <authorList>
            <person name="Klenk H.-P."/>
        </authorList>
    </citation>
    <scope>NUCLEOTIDE SEQUENCE [LARGE SCALE GENOMIC DNA]</scope>
    <source>
        <strain evidence="4 5">DSM 41649</strain>
    </source>
</reference>
<dbReference type="SMART" id="SM00701">
    <property type="entry name" value="PGRP"/>
    <property type="match status" value="1"/>
</dbReference>
<feature type="domain" description="Peptidoglycan recognition protein family" evidence="3">
    <location>
        <begin position="1"/>
        <end position="147"/>
    </location>
</feature>
<keyword evidence="5" id="KW-1185">Reference proteome</keyword>
<dbReference type="InterPro" id="IPR036365">
    <property type="entry name" value="PGBD-like_sf"/>
</dbReference>
<dbReference type="RefSeq" id="WP_170290536.1">
    <property type="nucleotide sequence ID" value="NZ_BAAABR010000054.1"/>
</dbReference>
<dbReference type="NCBIfam" id="NF038080">
    <property type="entry name" value="PG_bind_siph"/>
    <property type="match status" value="2"/>
</dbReference>
<protein>
    <recommendedName>
        <fullName evidence="3">Peptidoglycan recognition protein family domain-containing protein</fullName>
    </recommendedName>
</protein>
<dbReference type="InterPro" id="IPR002502">
    <property type="entry name" value="Amidase_domain"/>
</dbReference>
<dbReference type="InterPro" id="IPR006619">
    <property type="entry name" value="PGRP_domain_met/bac"/>
</dbReference>
<sequence>MQLVTRDQLGWPSSAAPDQATTLGVKVHYEGTPVSTDLQADHSQCVQEVKDIRESHLANRQENYSDIAYNYLACVHGVLFEGRGIGKRTGANGNQDLNRAHYAICGLVGSDGLTEPTPELLSAIRDGIDLLQANGAGGEIRGHRDGYATDCPGEPLYRWVQAGAPRPGSTSTPQPSEPPADHPARYQVTINGLQYGNGAHGDHVTAVGQALVSQGFGSHYQVGPSPDWSDADTLNYRDFQLSLGYQGQDADGVPGESSLRQLLGYLPGGVPAFPGRQWFQPGAHNDYVAQLGRQLVARGYGQHYRVGAGPDWGEADRANVADFQRAQGWSGSDADGYPGPETWRRLWS</sequence>
<evidence type="ECO:0000259" key="3">
    <source>
        <dbReference type="SMART" id="SM00701"/>
    </source>
</evidence>
<gene>
    <name evidence="4" type="ORF">FB465_1954</name>
</gene>
<evidence type="ECO:0000313" key="4">
    <source>
        <dbReference type="EMBL" id="TWE16959.1"/>
    </source>
</evidence>
<comment type="caution">
    <text evidence="4">The sequence shown here is derived from an EMBL/GenBank/DDBJ whole genome shotgun (WGS) entry which is preliminary data.</text>
</comment>
<dbReference type="PANTHER" id="PTHR11022:SF41">
    <property type="entry name" value="PEPTIDOGLYCAN-RECOGNITION PROTEIN LC-RELATED"/>
    <property type="match status" value="1"/>
</dbReference>
<dbReference type="InterPro" id="IPR036505">
    <property type="entry name" value="Amidase/PGRP_sf"/>
</dbReference>
<proteinExistence type="inferred from homology"/>
<dbReference type="InterPro" id="IPR047763">
    <property type="entry name" value="PG_bind_dom_phiBT1-type"/>
</dbReference>
<comment type="similarity">
    <text evidence="1">Belongs to the N-acetylmuramoyl-L-alanine amidase 2 family.</text>
</comment>
<dbReference type="GO" id="GO:0008745">
    <property type="term" value="F:N-acetylmuramoyl-L-alanine amidase activity"/>
    <property type="evidence" value="ECO:0007669"/>
    <property type="project" value="InterPro"/>
</dbReference>
<dbReference type="CDD" id="cd06583">
    <property type="entry name" value="PGRP"/>
    <property type="match status" value="1"/>
</dbReference>
<evidence type="ECO:0000256" key="2">
    <source>
        <dbReference type="SAM" id="MobiDB-lite"/>
    </source>
</evidence>
<accession>A0A561EN13</accession>
<dbReference type="GO" id="GO:0008270">
    <property type="term" value="F:zinc ion binding"/>
    <property type="evidence" value="ECO:0007669"/>
    <property type="project" value="InterPro"/>
</dbReference>
<dbReference type="SUPFAM" id="SSF47090">
    <property type="entry name" value="PGBD-like"/>
    <property type="match status" value="1"/>
</dbReference>